<protein>
    <submittedName>
        <fullName evidence="1">Uncharacterized protein</fullName>
    </submittedName>
</protein>
<organism evidence="1 2">
    <name type="scientific">Candidatus Methanoperedens nitratireducens</name>
    <dbReference type="NCBI Taxonomy" id="1392998"/>
    <lineage>
        <taxon>Archaea</taxon>
        <taxon>Methanobacteriati</taxon>
        <taxon>Methanobacteriota</taxon>
        <taxon>Stenosarchaea group</taxon>
        <taxon>Methanomicrobia</taxon>
        <taxon>Methanosarcinales</taxon>
        <taxon>ANME-2 cluster</taxon>
        <taxon>Candidatus Methanoperedentaceae</taxon>
        <taxon>Candidatus Methanoperedens</taxon>
    </lineage>
</organism>
<dbReference type="Proteomes" id="UP000050360">
    <property type="component" value="Unassembled WGS sequence"/>
</dbReference>
<dbReference type="EMBL" id="LKCM01000428">
    <property type="protein sequence ID" value="KPQ41136.1"/>
    <property type="molecule type" value="Genomic_DNA"/>
</dbReference>
<name>A0A0P7Z9Z8_9EURY</name>
<dbReference type="AlphaFoldDB" id="A0A0P7Z9Z8"/>
<sequence>MVLSSTMDYLEWINHQNPSLDMSWLINYIETTRKISPQTPEMTIARDIAANNSLGCGLLRKRNNDTLMAINEANRRLHDLIDKDKDKSRDHNAVIRNIEIHGIITDITGFRIIDWCGKCKRRVKTKVCNKCGAKSSARLQVFGQISDLTGTVPFYGEDRVAEILLSAHPAHIVRNIDIQRGILFTFKYHLKQSKNAEKNKINLGNPWNLLSTLVNSIYSENLIGLPVCMAGNIELTNNNGKKKVMKVFWFETKTYQEEVIALEKRSEIKQGSKTPLIARRIECLKIM</sequence>
<proteinExistence type="predicted"/>
<evidence type="ECO:0000313" key="1">
    <source>
        <dbReference type="EMBL" id="KPQ41136.1"/>
    </source>
</evidence>
<accession>A0A0P7Z9Z8</accession>
<comment type="caution">
    <text evidence="1">The sequence shown here is derived from an EMBL/GenBank/DDBJ whole genome shotgun (WGS) entry which is preliminary data.</text>
</comment>
<evidence type="ECO:0000313" key="2">
    <source>
        <dbReference type="Proteomes" id="UP000050360"/>
    </source>
</evidence>
<reference evidence="1 2" key="1">
    <citation type="submission" date="2015-09" db="EMBL/GenBank/DDBJ databases">
        <title>A metagenomics-based metabolic model of nitrate-dependent anaerobic oxidation of methane by Methanoperedens-like archaea.</title>
        <authorList>
            <person name="Arshad A."/>
            <person name="Speth D.R."/>
            <person name="De Graaf R.M."/>
            <person name="Op Den Camp H.J."/>
            <person name="Jetten M.S."/>
            <person name="Welte C.U."/>
        </authorList>
    </citation>
    <scope>NUCLEOTIDE SEQUENCE [LARGE SCALE GENOMIC DNA]</scope>
</reference>
<gene>
    <name evidence="1" type="ORF">MPEBLZ_04320</name>
</gene>